<dbReference type="Proteomes" id="UP000649617">
    <property type="component" value="Unassembled WGS sequence"/>
</dbReference>
<name>A0A812KAV2_SYMPI</name>
<comment type="caution">
    <text evidence="2">The sequence shown here is derived from an EMBL/GenBank/DDBJ whole genome shotgun (WGS) entry which is preliminary data.</text>
</comment>
<reference evidence="2" key="1">
    <citation type="submission" date="2021-02" db="EMBL/GenBank/DDBJ databases">
        <authorList>
            <person name="Dougan E. K."/>
            <person name="Rhodes N."/>
            <person name="Thang M."/>
            <person name="Chan C."/>
        </authorList>
    </citation>
    <scope>NUCLEOTIDE SEQUENCE</scope>
</reference>
<feature type="region of interest" description="Disordered" evidence="1">
    <location>
        <begin position="214"/>
        <end position="267"/>
    </location>
</feature>
<feature type="non-terminal residue" evidence="2">
    <location>
        <position position="346"/>
    </location>
</feature>
<sequence>VAAGGEMQPSVETQSAGGEQVLRNAAENPTADMLAEMPSEEAEPLPFGASTQPALNEADVTCVTESLRQALAAPAAELDPYTLSRADMEAVLEQEELCQELKTLDLSGLEALAYVLMAKLGSLARAFAWFDTHRKGKFSTVVWDTGMVLLKIDLEKLTGFKPSQVFSMMDGNPSNGFVSRKEWNRFFGALEEGSLTELLKKAAEEKGTIVERAKRRVEKLEKDRPAPPEKATKRGKRRPSVPSVQQGSRQGAATDSGGQDDARQQEAEDLFRERARKALATLTPGEALTYASDTFTKWQSDDQAEAGPMILSGEMPDELLSFLLPEEKCDIVEELAEDMDLWVLSC</sequence>
<feature type="compositionally biased region" description="Basic and acidic residues" evidence="1">
    <location>
        <begin position="214"/>
        <end position="232"/>
    </location>
</feature>
<evidence type="ECO:0000313" key="3">
    <source>
        <dbReference type="Proteomes" id="UP000649617"/>
    </source>
</evidence>
<dbReference type="OrthoDB" id="424466at2759"/>
<protein>
    <submittedName>
        <fullName evidence="2">TmcA protein</fullName>
    </submittedName>
</protein>
<dbReference type="EMBL" id="CAJNIZ010003300">
    <property type="protein sequence ID" value="CAE7220930.1"/>
    <property type="molecule type" value="Genomic_DNA"/>
</dbReference>
<dbReference type="AlphaFoldDB" id="A0A812KAV2"/>
<organism evidence="2 3">
    <name type="scientific">Symbiodinium pilosum</name>
    <name type="common">Dinoflagellate</name>
    <dbReference type="NCBI Taxonomy" id="2952"/>
    <lineage>
        <taxon>Eukaryota</taxon>
        <taxon>Sar</taxon>
        <taxon>Alveolata</taxon>
        <taxon>Dinophyceae</taxon>
        <taxon>Suessiales</taxon>
        <taxon>Symbiodiniaceae</taxon>
        <taxon>Symbiodinium</taxon>
    </lineage>
</organism>
<gene>
    <name evidence="2" type="primary">tmcA</name>
    <name evidence="2" type="ORF">SPIL2461_LOCUS2901</name>
</gene>
<feature type="non-terminal residue" evidence="2">
    <location>
        <position position="1"/>
    </location>
</feature>
<accession>A0A812KAV2</accession>
<evidence type="ECO:0000313" key="2">
    <source>
        <dbReference type="EMBL" id="CAE7220930.1"/>
    </source>
</evidence>
<proteinExistence type="predicted"/>
<feature type="compositionally biased region" description="Polar residues" evidence="1">
    <location>
        <begin position="242"/>
        <end position="257"/>
    </location>
</feature>
<feature type="region of interest" description="Disordered" evidence="1">
    <location>
        <begin position="1"/>
        <end position="20"/>
    </location>
</feature>
<evidence type="ECO:0000256" key="1">
    <source>
        <dbReference type="SAM" id="MobiDB-lite"/>
    </source>
</evidence>
<keyword evidence="3" id="KW-1185">Reference proteome</keyword>